<feature type="zinc finger region" description="dksA C4-type" evidence="6">
    <location>
        <begin position="83"/>
        <end position="107"/>
    </location>
</feature>
<dbReference type="InterPro" id="IPR000962">
    <property type="entry name" value="Znf_DskA_TraR"/>
</dbReference>
<keyword evidence="1" id="KW-0963">Cytoplasm</keyword>
<dbReference type="Pfam" id="PF21157">
    <property type="entry name" value="DksA_N"/>
    <property type="match status" value="1"/>
</dbReference>
<protein>
    <submittedName>
        <fullName evidence="9">Putative TraR/DksA family transcriptional regulator</fullName>
    </submittedName>
</protein>
<dbReference type="SUPFAM" id="SSF57716">
    <property type="entry name" value="Glucocorticoid receptor-like (DNA-binding domain)"/>
    <property type="match status" value="1"/>
</dbReference>
<dbReference type="HOGENOM" id="CLU_043144_2_2_7"/>
<dbReference type="PRINTS" id="PR00618">
    <property type="entry name" value="DKSAZNFINGER"/>
</dbReference>
<dbReference type="InterPro" id="IPR020458">
    <property type="entry name" value="Znf_DskA_TraR_CS"/>
</dbReference>
<feature type="domain" description="DnaK suppressor protein DksA N-terminal" evidence="8">
    <location>
        <begin position="5"/>
        <end position="75"/>
    </location>
</feature>
<dbReference type="KEGG" id="dgg:DGI_3001"/>
<organism evidence="9 10">
    <name type="scientific">Megalodesulfovibrio gigas (strain ATCC 19364 / DSM 1382 / NCIMB 9332 / VKM B-1759)</name>
    <name type="common">Desulfovibrio gigas</name>
    <dbReference type="NCBI Taxonomy" id="1121448"/>
    <lineage>
        <taxon>Bacteria</taxon>
        <taxon>Pseudomonadati</taxon>
        <taxon>Thermodesulfobacteriota</taxon>
        <taxon>Desulfovibrionia</taxon>
        <taxon>Desulfovibrionales</taxon>
        <taxon>Desulfovibrionaceae</taxon>
        <taxon>Megalodesulfovibrio</taxon>
    </lineage>
</organism>
<dbReference type="InterPro" id="IPR037187">
    <property type="entry name" value="DnaK_N"/>
</dbReference>
<dbReference type="AlphaFoldDB" id="T2GEL2"/>
<dbReference type="PROSITE" id="PS01102">
    <property type="entry name" value="ZF_DKSA_1"/>
    <property type="match status" value="1"/>
</dbReference>
<dbReference type="RefSeq" id="WP_021761790.1">
    <property type="nucleotide sequence ID" value="NC_022444.1"/>
</dbReference>
<gene>
    <name evidence="9" type="ORF">DGI_3001</name>
</gene>
<accession>T2GEL2</accession>
<dbReference type="PANTHER" id="PTHR33823">
    <property type="entry name" value="RNA POLYMERASE-BINDING TRANSCRIPTION FACTOR DKSA-RELATED"/>
    <property type="match status" value="1"/>
</dbReference>
<keyword evidence="3" id="KW-0863">Zinc-finger</keyword>
<evidence type="ECO:0000256" key="3">
    <source>
        <dbReference type="ARBA" id="ARBA00022771"/>
    </source>
</evidence>
<dbReference type="PATRIC" id="fig|1121448.10.peg.2963"/>
<evidence type="ECO:0000256" key="6">
    <source>
        <dbReference type="PROSITE-ProRule" id="PRU00510"/>
    </source>
</evidence>
<dbReference type="eggNOG" id="COG1734">
    <property type="taxonomic scope" value="Bacteria"/>
</dbReference>
<dbReference type="Gene3D" id="1.20.120.910">
    <property type="entry name" value="DksA, coiled-coil domain"/>
    <property type="match status" value="1"/>
</dbReference>
<dbReference type="PANTHER" id="PTHR33823:SF2">
    <property type="entry name" value="RNA POLYMERASE-BINDING TRANSCRIPTION FACTOR DKSA"/>
    <property type="match status" value="1"/>
</dbReference>
<evidence type="ECO:0000259" key="8">
    <source>
        <dbReference type="Pfam" id="PF21157"/>
    </source>
</evidence>
<evidence type="ECO:0000313" key="9">
    <source>
        <dbReference type="EMBL" id="AGW14723.1"/>
    </source>
</evidence>
<dbReference type="InterPro" id="IPR048489">
    <property type="entry name" value="DksA_N"/>
</dbReference>
<keyword evidence="5" id="KW-0175">Coiled coil</keyword>
<dbReference type="SUPFAM" id="SSF109635">
    <property type="entry name" value="DnaK suppressor protein DksA, alpha-hairpin domain"/>
    <property type="match status" value="1"/>
</dbReference>
<evidence type="ECO:0000256" key="5">
    <source>
        <dbReference type="ARBA" id="ARBA00023054"/>
    </source>
</evidence>
<dbReference type="InterPro" id="IPR012784">
    <property type="entry name" value="DksA_RNA_pol-bd"/>
</dbReference>
<evidence type="ECO:0000256" key="2">
    <source>
        <dbReference type="ARBA" id="ARBA00022723"/>
    </source>
</evidence>
<dbReference type="GO" id="GO:0008270">
    <property type="term" value="F:zinc ion binding"/>
    <property type="evidence" value="ECO:0007669"/>
    <property type="project" value="UniProtKB-KW"/>
</dbReference>
<keyword evidence="4" id="KW-0862">Zinc</keyword>
<evidence type="ECO:0000256" key="1">
    <source>
        <dbReference type="ARBA" id="ARBA00022490"/>
    </source>
</evidence>
<dbReference type="OrthoDB" id="9803742at2"/>
<evidence type="ECO:0000259" key="7">
    <source>
        <dbReference type="Pfam" id="PF01258"/>
    </source>
</evidence>
<dbReference type="NCBIfam" id="TIGR02420">
    <property type="entry name" value="dksA"/>
    <property type="match status" value="1"/>
</dbReference>
<proteinExistence type="predicted"/>
<name>T2GEL2_MEGG1</name>
<evidence type="ECO:0000256" key="4">
    <source>
        <dbReference type="ARBA" id="ARBA00022833"/>
    </source>
</evidence>
<dbReference type="EMBL" id="CP006585">
    <property type="protein sequence ID" value="AGW14723.1"/>
    <property type="molecule type" value="Genomic_DNA"/>
</dbReference>
<reference evidence="9 10" key="1">
    <citation type="journal article" date="2013" name="J. Bacteriol.">
        <title>Roles of HynAB and Ech, the only two hydrogenases found in the model sulfate reducer Desulfovibrio gigas.</title>
        <authorList>
            <person name="Morais-Silva F.O."/>
            <person name="Santos C.I."/>
            <person name="Rodrigues R."/>
            <person name="Pereira I.A."/>
            <person name="Rodrigues-Pousada C."/>
        </authorList>
    </citation>
    <scope>NUCLEOTIDE SEQUENCE [LARGE SCALE GENOMIC DNA]</scope>
    <source>
        <strain evidence="10">ATCC 19364 / DSM 1382 / NCIMB 9332 / VKM B-1759</strain>
    </source>
</reference>
<dbReference type="Proteomes" id="UP000016587">
    <property type="component" value="Chromosome"/>
</dbReference>
<dbReference type="STRING" id="1121448.DGI_3001"/>
<reference evidence="10" key="2">
    <citation type="submission" date="2013-07" db="EMBL/GenBank/DDBJ databases">
        <authorList>
            <person name="Morais-Silva F.O."/>
            <person name="Rezende A.M."/>
            <person name="Pimentel C."/>
            <person name="Resende D.M."/>
            <person name="Santos C.I."/>
            <person name="Clemente C."/>
            <person name="de Oliveira L.M."/>
            <person name="da Silva S.M."/>
            <person name="Costa D.A."/>
            <person name="Varela-Raposo A."/>
            <person name="Horacio E.C.A."/>
            <person name="Matos M."/>
            <person name="Flores O."/>
            <person name="Ruiz J.C."/>
            <person name="Rodrigues-Pousada C."/>
        </authorList>
    </citation>
    <scope>NUCLEOTIDE SEQUENCE [LARGE SCALE GENOMIC DNA]</scope>
    <source>
        <strain evidence="10">ATCC 19364 / DSM 1382 / NCIMB 9332 / VKM B-1759</strain>
    </source>
</reference>
<feature type="domain" description="Zinc finger DksA/TraR C4-type" evidence="7">
    <location>
        <begin position="78"/>
        <end position="113"/>
    </location>
</feature>
<evidence type="ECO:0000313" key="10">
    <source>
        <dbReference type="Proteomes" id="UP000016587"/>
    </source>
</evidence>
<dbReference type="InterPro" id="IPR020460">
    <property type="entry name" value="Znf_C4-type_bac"/>
</dbReference>
<sequence length="131" mass="14844">MDHEQMEFFKTLLKGMANEILQRGDDTVASMQGGDMDMPDPADRASAESEREFLLSLRQREHTMLRKIREALQRIEDGEYGECEECGEAIGVARLKARPVTTLCIHCKQRQEQLEAVPGTGSGPQPQQYEF</sequence>
<dbReference type="Pfam" id="PF01258">
    <property type="entry name" value="zf-dskA_traR"/>
    <property type="match status" value="1"/>
</dbReference>
<dbReference type="PROSITE" id="PS51128">
    <property type="entry name" value="ZF_DKSA_2"/>
    <property type="match status" value="1"/>
</dbReference>
<keyword evidence="2" id="KW-0479">Metal-binding</keyword>
<keyword evidence="10" id="KW-1185">Reference proteome</keyword>